<reference evidence="3" key="1">
    <citation type="submission" date="2017-03" db="EMBL/GenBank/DDBJ databases">
        <title>Genomes of endolithic fungi from Antarctica.</title>
        <authorList>
            <person name="Coleine C."/>
            <person name="Masonjones S."/>
            <person name="Stajich J.E."/>
        </authorList>
    </citation>
    <scope>NUCLEOTIDE SEQUENCE [LARGE SCALE GENOMIC DNA]</scope>
    <source>
        <strain evidence="3">CCFEE 5527</strain>
    </source>
</reference>
<feature type="compositionally biased region" description="Polar residues" evidence="1">
    <location>
        <begin position="184"/>
        <end position="202"/>
    </location>
</feature>
<evidence type="ECO:0000313" key="2">
    <source>
        <dbReference type="EMBL" id="OQO06306.1"/>
    </source>
</evidence>
<proteinExistence type="predicted"/>
<comment type="caution">
    <text evidence="2">The sequence shown here is derived from an EMBL/GenBank/DDBJ whole genome shotgun (WGS) entry which is preliminary data.</text>
</comment>
<dbReference type="AlphaFoldDB" id="A0A1V8T4F8"/>
<accession>A0A1V8T4F8</accession>
<sequence>MGTCIDLRVHAGASTTRTDDDRYKAQATAYSDFRSNCRITLHDVQSRQVGTEDALQAGPRKGLASPVLNNLNLLFNNAKNAYQGVVMDDTTIFLDDTQLGYSVLESQLHSSRQYLPTAKPVTPGPAFTPRKRSTESAHEATLPPCKKSKVSPVTAQVADVIPPVSSPSQSSYLKTPVLDRTRQQLRSSSPVSNSAEQLQSLSLPVEPNVPREGIASSHEPPELASSQVESHRNVPARHSQSTSHELSSQLPTTYSLSDITSDRTSKQQSVQRSVSDPGPVLQCSLVVSQPTLDGPHTQHACTHTVGQQVLPSPVPVSTKLGAQADQDPPEASSPQTTSPPAKPILPITIQPPPPETSLGPLKSHVTPTLAFLVSQPSLTSSYKPVVLARELRPTERGCWTFSTDSWHADGQTAFFDFLQRMISEGRVGWGVHCIREIREGRRGVVKVFCWGEVVMHVYLLLYAASKSKVCKMGLRWVDAEGEMVVQMRGLSDAAVEGKKV</sequence>
<feature type="region of interest" description="Disordered" evidence="1">
    <location>
        <begin position="181"/>
        <end position="278"/>
    </location>
</feature>
<dbReference type="Proteomes" id="UP000192596">
    <property type="component" value="Unassembled WGS sequence"/>
</dbReference>
<organism evidence="2 3">
    <name type="scientific">Cryoendolithus antarcticus</name>
    <dbReference type="NCBI Taxonomy" id="1507870"/>
    <lineage>
        <taxon>Eukaryota</taxon>
        <taxon>Fungi</taxon>
        <taxon>Dikarya</taxon>
        <taxon>Ascomycota</taxon>
        <taxon>Pezizomycotina</taxon>
        <taxon>Dothideomycetes</taxon>
        <taxon>Dothideomycetidae</taxon>
        <taxon>Cladosporiales</taxon>
        <taxon>Cladosporiaceae</taxon>
        <taxon>Cryoendolithus</taxon>
    </lineage>
</organism>
<evidence type="ECO:0000313" key="3">
    <source>
        <dbReference type="Proteomes" id="UP000192596"/>
    </source>
</evidence>
<dbReference type="InParanoid" id="A0A1V8T4F8"/>
<gene>
    <name evidence="2" type="ORF">B0A48_08895</name>
</gene>
<protein>
    <submittedName>
        <fullName evidence="2">Uncharacterized protein</fullName>
    </submittedName>
</protein>
<feature type="region of interest" description="Disordered" evidence="1">
    <location>
        <begin position="114"/>
        <end position="152"/>
    </location>
</feature>
<dbReference type="EMBL" id="NAJO01000017">
    <property type="protein sequence ID" value="OQO06306.1"/>
    <property type="molecule type" value="Genomic_DNA"/>
</dbReference>
<dbReference type="STRING" id="1507870.A0A1V8T4F8"/>
<evidence type="ECO:0000256" key="1">
    <source>
        <dbReference type="SAM" id="MobiDB-lite"/>
    </source>
</evidence>
<dbReference type="OrthoDB" id="5395975at2759"/>
<feature type="compositionally biased region" description="Polar residues" evidence="1">
    <location>
        <begin position="238"/>
        <end position="259"/>
    </location>
</feature>
<keyword evidence="3" id="KW-1185">Reference proteome</keyword>
<feature type="region of interest" description="Disordered" evidence="1">
    <location>
        <begin position="312"/>
        <end position="344"/>
    </location>
</feature>
<name>A0A1V8T4F8_9PEZI</name>